<dbReference type="Proteomes" id="UP000018159">
    <property type="component" value="Unassembled WGS sequence"/>
</dbReference>
<name>V6AU86_9ARCH</name>
<sequence>METEYVSLVALLVSLSAVGIAVIKFKKESKVRIQKDLVSALTGIIDIVRNDTIREYREMLRTDATMKRIRSGVQVAFPLDDRLEKAARYVAVAYDKLGFILKYDQDLERRVLEWHGDDIAEMWTMLQPLVKGEWRKRSPRYAMEFERIGQKAVEFEAVHR</sequence>
<keyword evidence="1" id="KW-0472">Membrane</keyword>
<dbReference type="EMBL" id="CBTY010000009">
    <property type="protein sequence ID" value="CDI06346.1"/>
    <property type="molecule type" value="Genomic_DNA"/>
</dbReference>
<evidence type="ECO:0000256" key="1">
    <source>
        <dbReference type="SAM" id="Phobius"/>
    </source>
</evidence>
<accession>V6AU86</accession>
<keyword evidence="3" id="KW-1185">Reference proteome</keyword>
<reference evidence="2 3" key="1">
    <citation type="journal article" date="2013" name="PLoS ONE">
        <title>Enrichment and Genome Sequence of the Group I.1a Ammonia-Oxidizing Archaeon ?Ca. Nitrosotenuis uzonensis? Representing a Clade Globally.</title>
        <authorList>
            <person name="Lebedeva E.V."/>
            <person name="Hatzenpichler R."/>
            <person name="Pelletier E."/>
            <person name="Schuster N."/>
            <person name="Hauzmayer S."/>
            <person name="Bulaev A."/>
            <person name="Grigor'eva N.V."/>
            <person name="Galushko A."/>
            <person name="Schmid M."/>
            <person name="Palatinszky M."/>
            <person name="Le Paslier D."/>
            <person name="Daims H."/>
            <person name="Wagner M."/>
        </authorList>
    </citation>
    <scope>NUCLEOTIDE SEQUENCE [LARGE SCALE GENOMIC DNA]</scope>
    <source>
        <strain evidence="2 3">N4</strain>
    </source>
</reference>
<proteinExistence type="predicted"/>
<evidence type="ECO:0008006" key="4">
    <source>
        <dbReference type="Google" id="ProtNLM"/>
    </source>
</evidence>
<evidence type="ECO:0000313" key="3">
    <source>
        <dbReference type="Proteomes" id="UP000018159"/>
    </source>
</evidence>
<dbReference type="RefSeq" id="WP_048196720.1">
    <property type="nucleotide sequence ID" value="NZ_CBTY010000009.1"/>
</dbReference>
<dbReference type="STRING" id="1407055.NITUZ_40512"/>
<evidence type="ECO:0000313" key="2">
    <source>
        <dbReference type="EMBL" id="CDI06346.1"/>
    </source>
</evidence>
<dbReference type="AlphaFoldDB" id="V6AU86"/>
<keyword evidence="1" id="KW-0812">Transmembrane</keyword>
<feature type="transmembrane region" description="Helical" evidence="1">
    <location>
        <begin position="6"/>
        <end position="25"/>
    </location>
</feature>
<protein>
    <recommendedName>
        <fullName evidence="4">DUF4760 domain-containing protein</fullName>
    </recommendedName>
</protein>
<comment type="caution">
    <text evidence="2">The sequence shown here is derived from an EMBL/GenBank/DDBJ whole genome shotgun (WGS) entry which is preliminary data.</text>
</comment>
<gene>
    <name evidence="2" type="ORF">NITUZ_40512</name>
</gene>
<organism evidence="2 3">
    <name type="scientific">Candidatus Nitrosotenuis uzonensis</name>
    <dbReference type="NCBI Taxonomy" id="1407055"/>
    <lineage>
        <taxon>Archaea</taxon>
        <taxon>Nitrososphaerota</taxon>
        <taxon>Candidatus Nitrosotenuis</taxon>
    </lineage>
</organism>
<keyword evidence="1" id="KW-1133">Transmembrane helix</keyword>